<organism evidence="4 5">
    <name type="scientific">Actinopolymorpha singaporensis</name>
    <dbReference type="NCBI Taxonomy" id="117157"/>
    <lineage>
        <taxon>Bacteria</taxon>
        <taxon>Bacillati</taxon>
        <taxon>Actinomycetota</taxon>
        <taxon>Actinomycetes</taxon>
        <taxon>Propionibacteriales</taxon>
        <taxon>Actinopolymorphaceae</taxon>
        <taxon>Actinopolymorpha</taxon>
    </lineage>
</organism>
<dbReference type="SUPFAM" id="SSF54211">
    <property type="entry name" value="Ribosomal protein S5 domain 2-like"/>
    <property type="match status" value="1"/>
</dbReference>
<dbReference type="InterPro" id="IPR000523">
    <property type="entry name" value="Mg_chelatse_chII-like_cat_dom"/>
</dbReference>
<dbReference type="Gene3D" id="3.30.230.10">
    <property type="match status" value="1"/>
</dbReference>
<dbReference type="Proteomes" id="UP000198983">
    <property type="component" value="Chromosome I"/>
</dbReference>
<dbReference type="STRING" id="117157.SAMN04489717_5234"/>
<dbReference type="SMART" id="SM00382">
    <property type="entry name" value="AAA"/>
    <property type="match status" value="1"/>
</dbReference>
<dbReference type="Pfam" id="PF13335">
    <property type="entry name" value="Mg_chelatase_C"/>
    <property type="match status" value="1"/>
</dbReference>
<protein>
    <submittedName>
        <fullName evidence="4">Magnesium chelatase family protein</fullName>
    </submittedName>
</protein>
<dbReference type="InterPro" id="IPR025158">
    <property type="entry name" value="Mg_chelat-rel_C"/>
</dbReference>
<dbReference type="Gene3D" id="3.40.50.300">
    <property type="entry name" value="P-loop containing nucleotide triphosphate hydrolases"/>
    <property type="match status" value="1"/>
</dbReference>
<dbReference type="InterPro" id="IPR014721">
    <property type="entry name" value="Ribsml_uS5_D2-typ_fold_subgr"/>
</dbReference>
<dbReference type="OrthoDB" id="9813147at2"/>
<dbReference type="InterPro" id="IPR004482">
    <property type="entry name" value="Mg_chelat-rel"/>
</dbReference>
<dbReference type="InterPro" id="IPR027417">
    <property type="entry name" value="P-loop_NTPase"/>
</dbReference>
<dbReference type="PANTHER" id="PTHR32039:SF7">
    <property type="entry name" value="COMPETENCE PROTEIN COMM"/>
    <property type="match status" value="1"/>
</dbReference>
<dbReference type="EMBL" id="LT629732">
    <property type="protein sequence ID" value="SDT15063.1"/>
    <property type="molecule type" value="Genomic_DNA"/>
</dbReference>
<sequence>MTLARARSVSLSGVEGHVVDVEAHIGNGLPGFSLVGLPDAALAEARSRVRAAVANSGQGWPQRKLTVALSPATLPKAGAHFDLAIAMAVLGAAQAVPQDRLDDVVLLGELGLDGRLKPIRGTLPSVLAAATAGRTRFVVPEPNVDEARLVAGVEVFGVRSLRQTMALLCGEELPDEPPYPAEDDPAAAEHSVLPRSDRLAGLDLAEVLGQAAARKAVEVAAAGGHHLAMSGPPGAGKTMLAERMPSLLPDLDQREALEVTAIHSVAGLLPSHAPLVVRPPFCDPHHSASLPAIVGGGARTARPGAVSLAHRGVLFLDEAPEFRPTVLDALRQPLEHGEVVIARAAGTARFPARFQLVIASNPCPCGRAYGKGLYCTCTPQARSRYQHRLSGPIKDRIDIMQFVEPVARAEMVADQSLVEPSAVVAERVRAARQRQVRRFAHDPWTLNAHVPGYELRRRWPPEPDALPAVESQLSSGWITARGADRVLRLAWTLADLAGRDRPGRQDVFAALTLRLGREPFRRDTGRHGAVPPVASVPVAVAGESTPRRRSR</sequence>
<dbReference type="GO" id="GO:0005524">
    <property type="term" value="F:ATP binding"/>
    <property type="evidence" value="ECO:0007669"/>
    <property type="project" value="InterPro"/>
</dbReference>
<feature type="region of interest" description="Disordered" evidence="2">
    <location>
        <begin position="522"/>
        <end position="551"/>
    </location>
</feature>
<evidence type="ECO:0000259" key="3">
    <source>
        <dbReference type="SMART" id="SM00382"/>
    </source>
</evidence>
<dbReference type="RefSeq" id="WP_092656170.1">
    <property type="nucleotide sequence ID" value="NZ_LT629732.1"/>
</dbReference>
<evidence type="ECO:0000256" key="2">
    <source>
        <dbReference type="SAM" id="MobiDB-lite"/>
    </source>
</evidence>
<proteinExistence type="inferred from homology"/>
<dbReference type="SUPFAM" id="SSF52540">
    <property type="entry name" value="P-loop containing nucleoside triphosphate hydrolases"/>
    <property type="match status" value="1"/>
</dbReference>
<feature type="compositionally biased region" description="Low complexity" evidence="2">
    <location>
        <begin position="529"/>
        <end position="541"/>
    </location>
</feature>
<name>A0A1H1Y0U8_9ACTN</name>
<dbReference type="PANTHER" id="PTHR32039">
    <property type="entry name" value="MAGNESIUM-CHELATASE SUBUNIT CHLI"/>
    <property type="match status" value="1"/>
</dbReference>
<dbReference type="InterPro" id="IPR003593">
    <property type="entry name" value="AAA+_ATPase"/>
</dbReference>
<reference evidence="4 5" key="1">
    <citation type="submission" date="2016-10" db="EMBL/GenBank/DDBJ databases">
        <authorList>
            <person name="de Groot N.N."/>
        </authorList>
    </citation>
    <scope>NUCLEOTIDE SEQUENCE [LARGE SCALE GENOMIC DNA]</scope>
    <source>
        <strain evidence="4 5">DSM 22024</strain>
    </source>
</reference>
<gene>
    <name evidence="4" type="ORF">SAMN04489717_5234</name>
</gene>
<accession>A0A1H1Y0U8</accession>
<evidence type="ECO:0000313" key="4">
    <source>
        <dbReference type="EMBL" id="SDT15063.1"/>
    </source>
</evidence>
<dbReference type="InterPro" id="IPR020568">
    <property type="entry name" value="Ribosomal_Su5_D2-typ_SF"/>
</dbReference>
<comment type="similarity">
    <text evidence="1">Belongs to the Mg-chelatase subunits D/I family. ComM subfamily.</text>
</comment>
<dbReference type="Pfam" id="PF01078">
    <property type="entry name" value="Mg_chelatase"/>
    <property type="match status" value="1"/>
</dbReference>
<dbReference type="InterPro" id="IPR045006">
    <property type="entry name" value="CHLI-like"/>
</dbReference>
<evidence type="ECO:0000256" key="1">
    <source>
        <dbReference type="ARBA" id="ARBA00006354"/>
    </source>
</evidence>
<evidence type="ECO:0000313" key="5">
    <source>
        <dbReference type="Proteomes" id="UP000198983"/>
    </source>
</evidence>
<dbReference type="NCBIfam" id="TIGR00368">
    <property type="entry name" value="YifB family Mg chelatase-like AAA ATPase"/>
    <property type="match status" value="1"/>
</dbReference>
<feature type="domain" description="AAA+ ATPase" evidence="3">
    <location>
        <begin position="223"/>
        <end position="407"/>
    </location>
</feature>
<dbReference type="Pfam" id="PF13541">
    <property type="entry name" value="ChlI"/>
    <property type="match status" value="1"/>
</dbReference>
<dbReference type="AlphaFoldDB" id="A0A1H1Y0U8"/>
<keyword evidence="5" id="KW-1185">Reference proteome</keyword>